<dbReference type="PIRSF" id="PIRSF000151">
    <property type="entry name" value="GPR"/>
    <property type="match status" value="1"/>
</dbReference>
<organism evidence="10 11">
    <name type="scientific">Gracilimonas mengyeensis</name>
    <dbReference type="NCBI Taxonomy" id="1302730"/>
    <lineage>
        <taxon>Bacteria</taxon>
        <taxon>Pseudomonadati</taxon>
        <taxon>Balneolota</taxon>
        <taxon>Balneolia</taxon>
        <taxon>Balneolales</taxon>
        <taxon>Balneolaceae</taxon>
        <taxon>Gracilimonas</taxon>
    </lineage>
</organism>
<feature type="domain" description="Aldehyde dehydrogenase" evidence="9">
    <location>
        <begin position="6"/>
        <end position="290"/>
    </location>
</feature>
<dbReference type="UniPathway" id="UPA00098">
    <property type="reaction ID" value="UER00360"/>
</dbReference>
<dbReference type="InterPro" id="IPR015590">
    <property type="entry name" value="Aldehyde_DH_dom"/>
</dbReference>
<reference evidence="10 11" key="1">
    <citation type="submission" date="2017-05" db="EMBL/GenBank/DDBJ databases">
        <authorList>
            <person name="Varghese N."/>
            <person name="Submissions S."/>
        </authorList>
    </citation>
    <scope>NUCLEOTIDE SEQUENCE [LARGE SCALE GENOMIC DNA]</scope>
    <source>
        <strain evidence="10 11">DSM 21985</strain>
    </source>
</reference>
<dbReference type="AlphaFoldDB" id="A0A521AJJ6"/>
<evidence type="ECO:0000259" key="9">
    <source>
        <dbReference type="Pfam" id="PF00171"/>
    </source>
</evidence>
<evidence type="ECO:0000256" key="6">
    <source>
        <dbReference type="ARBA" id="ARBA00049024"/>
    </source>
</evidence>
<dbReference type="GO" id="GO:0050661">
    <property type="term" value="F:NADP binding"/>
    <property type="evidence" value="ECO:0007669"/>
    <property type="project" value="InterPro"/>
</dbReference>
<dbReference type="Gene3D" id="3.40.605.10">
    <property type="entry name" value="Aldehyde Dehydrogenase, Chain A, domain 1"/>
    <property type="match status" value="1"/>
</dbReference>
<dbReference type="NCBIfam" id="TIGR00407">
    <property type="entry name" value="proA"/>
    <property type="match status" value="1"/>
</dbReference>
<keyword evidence="7" id="KW-0963">Cytoplasm</keyword>
<comment type="similarity">
    <text evidence="7">Belongs to the gamma-glutamyl phosphate reductase family.</text>
</comment>
<dbReference type="RefSeq" id="WP_142452713.1">
    <property type="nucleotide sequence ID" value="NZ_FXTP01000001.1"/>
</dbReference>
<name>A0A521AJJ6_9BACT</name>
<keyword evidence="8" id="KW-0175">Coiled coil</keyword>
<dbReference type="CDD" id="cd07079">
    <property type="entry name" value="ALDH_F18-19_ProA-GPR"/>
    <property type="match status" value="1"/>
</dbReference>
<evidence type="ECO:0000256" key="8">
    <source>
        <dbReference type="SAM" id="Coils"/>
    </source>
</evidence>
<gene>
    <name evidence="7" type="primary">proA</name>
    <name evidence="10" type="ORF">SAMN06265219_101190</name>
</gene>
<dbReference type="PROSITE" id="PS01223">
    <property type="entry name" value="PROA"/>
    <property type="match status" value="1"/>
</dbReference>
<proteinExistence type="inferred from homology"/>
<evidence type="ECO:0000256" key="3">
    <source>
        <dbReference type="ARBA" id="ARBA00022650"/>
    </source>
</evidence>
<comment type="pathway">
    <text evidence="1 7">Amino-acid biosynthesis; L-proline biosynthesis; L-glutamate 5-semialdehyde from L-glutamate: step 2/2.</text>
</comment>
<feature type="coiled-coil region" evidence="8">
    <location>
        <begin position="28"/>
        <end position="55"/>
    </location>
</feature>
<dbReference type="EC" id="1.2.1.41" evidence="7"/>
<evidence type="ECO:0000256" key="2">
    <source>
        <dbReference type="ARBA" id="ARBA00022605"/>
    </source>
</evidence>
<evidence type="ECO:0000256" key="4">
    <source>
        <dbReference type="ARBA" id="ARBA00022857"/>
    </source>
</evidence>
<accession>A0A521AJJ6</accession>
<keyword evidence="5 7" id="KW-0560">Oxidoreductase</keyword>
<keyword evidence="4 7" id="KW-0521">NADP</keyword>
<dbReference type="PANTHER" id="PTHR11063">
    <property type="entry name" value="GLUTAMATE SEMIALDEHYDE DEHYDROGENASE"/>
    <property type="match status" value="1"/>
</dbReference>
<dbReference type="InterPro" id="IPR020593">
    <property type="entry name" value="G-glutamylP_reductase_CS"/>
</dbReference>
<evidence type="ECO:0000313" key="10">
    <source>
        <dbReference type="EMBL" id="SMO34941.1"/>
    </source>
</evidence>
<evidence type="ECO:0000256" key="5">
    <source>
        <dbReference type="ARBA" id="ARBA00023002"/>
    </source>
</evidence>
<dbReference type="NCBIfam" id="NF001221">
    <property type="entry name" value="PRK00197.1"/>
    <property type="match status" value="1"/>
</dbReference>
<dbReference type="GO" id="GO:0005737">
    <property type="term" value="C:cytoplasm"/>
    <property type="evidence" value="ECO:0007669"/>
    <property type="project" value="UniProtKB-SubCell"/>
</dbReference>
<dbReference type="GO" id="GO:0055129">
    <property type="term" value="P:L-proline biosynthetic process"/>
    <property type="evidence" value="ECO:0007669"/>
    <property type="project" value="UniProtKB-UniRule"/>
</dbReference>
<evidence type="ECO:0000256" key="1">
    <source>
        <dbReference type="ARBA" id="ARBA00004985"/>
    </source>
</evidence>
<evidence type="ECO:0000256" key="7">
    <source>
        <dbReference type="HAMAP-Rule" id="MF_00412"/>
    </source>
</evidence>
<keyword evidence="2 7" id="KW-0028">Amino-acid biosynthesis</keyword>
<dbReference type="InterPro" id="IPR000965">
    <property type="entry name" value="GPR_dom"/>
</dbReference>
<dbReference type="InterPro" id="IPR016161">
    <property type="entry name" value="Ald_DH/histidinol_DH"/>
</dbReference>
<dbReference type="Proteomes" id="UP000317557">
    <property type="component" value="Unassembled WGS sequence"/>
</dbReference>
<dbReference type="SUPFAM" id="SSF53720">
    <property type="entry name" value="ALDH-like"/>
    <property type="match status" value="1"/>
</dbReference>
<comment type="subcellular location">
    <subcellularLocation>
        <location evidence="7">Cytoplasm</location>
    </subcellularLocation>
</comment>
<keyword evidence="11" id="KW-1185">Reference proteome</keyword>
<evidence type="ECO:0000313" key="11">
    <source>
        <dbReference type="Proteomes" id="UP000317557"/>
    </source>
</evidence>
<dbReference type="Gene3D" id="3.40.309.10">
    <property type="entry name" value="Aldehyde Dehydrogenase, Chain A, domain 2"/>
    <property type="match status" value="1"/>
</dbReference>
<dbReference type="FunFam" id="3.40.309.10:FF:000006">
    <property type="entry name" value="Gamma-glutamyl phosphate reductase"/>
    <property type="match status" value="1"/>
</dbReference>
<protein>
    <recommendedName>
        <fullName evidence="7">Gamma-glutamyl phosphate reductase</fullName>
        <shortName evidence="7">GPR</shortName>
        <ecNumber evidence="7">1.2.1.41</ecNumber>
    </recommendedName>
    <alternativeName>
        <fullName evidence="7">Glutamate-5-semialdehyde dehydrogenase</fullName>
    </alternativeName>
    <alternativeName>
        <fullName evidence="7">Glutamyl-gamma-semialdehyde dehydrogenase</fullName>
        <shortName evidence="7">GSA dehydrogenase</shortName>
    </alternativeName>
</protein>
<dbReference type="PANTHER" id="PTHR11063:SF8">
    <property type="entry name" value="DELTA-1-PYRROLINE-5-CARBOXYLATE SYNTHASE"/>
    <property type="match status" value="1"/>
</dbReference>
<dbReference type="EMBL" id="FXTP01000001">
    <property type="protein sequence ID" value="SMO34941.1"/>
    <property type="molecule type" value="Genomic_DNA"/>
</dbReference>
<dbReference type="InterPro" id="IPR012134">
    <property type="entry name" value="Glu-5-SA_DH"/>
</dbReference>
<dbReference type="GO" id="GO:0004350">
    <property type="term" value="F:glutamate-5-semialdehyde dehydrogenase activity"/>
    <property type="evidence" value="ECO:0007669"/>
    <property type="project" value="UniProtKB-UniRule"/>
</dbReference>
<dbReference type="OrthoDB" id="9809970at2"/>
<keyword evidence="3 7" id="KW-0641">Proline biosynthesis</keyword>
<dbReference type="Pfam" id="PF00171">
    <property type="entry name" value="Aldedh"/>
    <property type="match status" value="1"/>
</dbReference>
<dbReference type="InterPro" id="IPR016162">
    <property type="entry name" value="Ald_DH_N"/>
</dbReference>
<sequence>MDSTIAEKMETIGRRARKASQALMGLSEEEKNQALKAMADELDNQREKIRKANELDVKDGRENGLSSAMIDRLILNDERIDAMIQGLHDIAALPDPIGKDLRTWDKENGLKLHKRAVPIGVIGMIYESRPNVTADAAALCLKASNAIILRGGSEALRSNQAIAEALNKGAKKAGLPEHALQLVPVRDRKAVQELIRMDRYVDVIIPRGGQGLIRAVAENATVPVLKHYEGICHIYVDADADHEKAWRIVENAKCQRPGVCNAVETLLVNKAIAPEWLPEMAEQLLKQKVELRGDEASRDYIKDVKPATEEDWSTEYLDLILSVKIVDGIKEAVEHINHYGSGHSDAIVSENSEQQDYFSRMVDSAAVYVNASTRFTDGAEFGMGAEIGISTDRLHARGPVGLEELTTYKYVITGNGQIRE</sequence>
<comment type="function">
    <text evidence="7">Catalyzes the NADPH-dependent reduction of L-glutamate 5-phosphate into L-glutamate 5-semialdehyde and phosphate. The product spontaneously undergoes cyclization to form 1-pyrroline-5-carboxylate.</text>
</comment>
<dbReference type="HAMAP" id="MF_00412">
    <property type="entry name" value="ProA"/>
    <property type="match status" value="1"/>
</dbReference>
<dbReference type="InterPro" id="IPR016163">
    <property type="entry name" value="Ald_DH_C"/>
</dbReference>
<comment type="catalytic activity">
    <reaction evidence="6 7">
        <text>L-glutamate 5-semialdehyde + phosphate + NADP(+) = L-glutamyl 5-phosphate + NADPH + H(+)</text>
        <dbReference type="Rhea" id="RHEA:19541"/>
        <dbReference type="ChEBI" id="CHEBI:15378"/>
        <dbReference type="ChEBI" id="CHEBI:43474"/>
        <dbReference type="ChEBI" id="CHEBI:57783"/>
        <dbReference type="ChEBI" id="CHEBI:58066"/>
        <dbReference type="ChEBI" id="CHEBI:58274"/>
        <dbReference type="ChEBI" id="CHEBI:58349"/>
        <dbReference type="EC" id="1.2.1.41"/>
    </reaction>
</comment>